<comment type="caution">
    <text evidence="2">The sequence shown here is derived from an EMBL/GenBank/DDBJ whole genome shotgun (WGS) entry which is preliminary data.</text>
</comment>
<evidence type="ECO:0000313" key="2">
    <source>
        <dbReference type="EMBL" id="GAI74348.1"/>
    </source>
</evidence>
<protein>
    <submittedName>
        <fullName evidence="2">Uncharacterized protein</fullName>
    </submittedName>
</protein>
<gene>
    <name evidence="2" type="ORF">S12H4_22251</name>
</gene>
<accession>X1R1D8</accession>
<feature type="region of interest" description="Disordered" evidence="1">
    <location>
        <begin position="65"/>
        <end position="111"/>
    </location>
</feature>
<sequence>GPLAQSVEQWTFNPLVAGSRPARPTRYITKVGGNLLLNDQPDHAWPAGFLFASTTIGRGYNNITDNGDETLPLVGPLTLQDTSVPNNANEPQKSSLAVPSMLPEYDVEEVA</sequence>
<dbReference type="AlphaFoldDB" id="X1R1D8"/>
<name>X1R1D8_9ZZZZ</name>
<feature type="non-terminal residue" evidence="2">
    <location>
        <position position="1"/>
    </location>
</feature>
<feature type="compositionally biased region" description="Polar residues" evidence="1">
    <location>
        <begin position="79"/>
        <end position="97"/>
    </location>
</feature>
<evidence type="ECO:0000256" key="1">
    <source>
        <dbReference type="SAM" id="MobiDB-lite"/>
    </source>
</evidence>
<organism evidence="2">
    <name type="scientific">marine sediment metagenome</name>
    <dbReference type="NCBI Taxonomy" id="412755"/>
    <lineage>
        <taxon>unclassified sequences</taxon>
        <taxon>metagenomes</taxon>
        <taxon>ecological metagenomes</taxon>
    </lineage>
</organism>
<dbReference type="EMBL" id="BARW01011570">
    <property type="protein sequence ID" value="GAI74348.1"/>
    <property type="molecule type" value="Genomic_DNA"/>
</dbReference>
<reference evidence="2" key="1">
    <citation type="journal article" date="2014" name="Front. Microbiol.">
        <title>High frequency of phylogenetically diverse reductive dehalogenase-homologous genes in deep subseafloor sedimentary metagenomes.</title>
        <authorList>
            <person name="Kawai M."/>
            <person name="Futagami T."/>
            <person name="Toyoda A."/>
            <person name="Takaki Y."/>
            <person name="Nishi S."/>
            <person name="Hori S."/>
            <person name="Arai W."/>
            <person name="Tsubouchi T."/>
            <person name="Morono Y."/>
            <person name="Uchiyama I."/>
            <person name="Ito T."/>
            <person name="Fujiyama A."/>
            <person name="Inagaki F."/>
            <person name="Takami H."/>
        </authorList>
    </citation>
    <scope>NUCLEOTIDE SEQUENCE</scope>
    <source>
        <strain evidence="2">Expedition CK06-06</strain>
    </source>
</reference>
<dbReference type="AntiFam" id="ANF00010">
    <property type="entry name" value="tRNA translation"/>
</dbReference>
<proteinExistence type="predicted"/>